<evidence type="ECO:0000313" key="4">
    <source>
        <dbReference type="Proteomes" id="UP000012043"/>
    </source>
</evidence>
<dbReference type="NCBIfam" id="TIGR02595">
    <property type="entry name" value="PEP_CTERM"/>
    <property type="match status" value="1"/>
</dbReference>
<keyword evidence="1" id="KW-1133">Transmembrane helix</keyword>
<dbReference type="Proteomes" id="UP000012043">
    <property type="component" value="Unassembled WGS sequence"/>
</dbReference>
<evidence type="ECO:0000256" key="1">
    <source>
        <dbReference type="SAM" id="Phobius"/>
    </source>
</evidence>
<reference evidence="3 4" key="1">
    <citation type="journal article" date="2012" name="J. Bacteriol.">
        <title>Genome Sequence of Pectin-Degrading Alishewanella aestuarii Strain B11T, Isolated from Tidal Flat Sediment.</title>
        <authorList>
            <person name="Jung J."/>
            <person name="Choi S."/>
            <person name="Chun J."/>
            <person name="Park W."/>
        </authorList>
    </citation>
    <scope>NUCLEOTIDE SEQUENCE [LARGE SCALE GENOMIC DNA]</scope>
    <source>
        <strain evidence="3 4">B11</strain>
    </source>
</reference>
<protein>
    <recommendedName>
        <fullName evidence="5">PEP-CTERM protein-sorting domain-containing protein</fullName>
    </recommendedName>
</protein>
<name>J1Q4Q8_9ALTE</name>
<sequence length="240" mass="24510">MKKFYSVILSAAMCFSMSANAAIIAVFGNNSNLSVTSFLTANGHTVTNFGSAAPTAAQLAGVNAVIALRADGNDAVRDFVLAGGLLITEWSAAEWTLDIANLLNADGGTNSFIGSNTPVTLTAAGLALNLGMGLPNPYSDGPRTEFQWTLSNIGAGVDILATIPGNTPAIIGGQSGSGYTLINSLDWADSFPESASASGTWLLNALNLVRSEPNPVPAPATLVLLLIGLVGITAARSNKK</sequence>
<keyword evidence="1" id="KW-0472">Membrane</keyword>
<dbReference type="EMBL" id="ALAB01000010">
    <property type="protein sequence ID" value="EJI86123.1"/>
    <property type="molecule type" value="Genomic_DNA"/>
</dbReference>
<keyword evidence="4" id="KW-1185">Reference proteome</keyword>
<organism evidence="3 4">
    <name type="scientific">Alishewanella aestuarii B11</name>
    <dbReference type="NCBI Taxonomy" id="1197174"/>
    <lineage>
        <taxon>Bacteria</taxon>
        <taxon>Pseudomonadati</taxon>
        <taxon>Pseudomonadota</taxon>
        <taxon>Gammaproteobacteria</taxon>
        <taxon>Alteromonadales</taxon>
        <taxon>Alteromonadaceae</taxon>
        <taxon>Alishewanella</taxon>
    </lineage>
</organism>
<evidence type="ECO:0000313" key="3">
    <source>
        <dbReference type="EMBL" id="EJI86123.1"/>
    </source>
</evidence>
<dbReference type="AlphaFoldDB" id="J1Q4Q8"/>
<dbReference type="RefSeq" id="WP_008607727.1">
    <property type="nucleotide sequence ID" value="NZ_ALAB01000010.1"/>
</dbReference>
<proteinExistence type="predicted"/>
<comment type="caution">
    <text evidence="3">The sequence shown here is derived from an EMBL/GenBank/DDBJ whole genome shotgun (WGS) entry which is preliminary data.</text>
</comment>
<keyword evidence="2" id="KW-0732">Signal</keyword>
<accession>J1Q4Q8</accession>
<dbReference type="PATRIC" id="fig|1197174.4.peg.1175"/>
<keyword evidence="1" id="KW-0812">Transmembrane</keyword>
<evidence type="ECO:0000256" key="2">
    <source>
        <dbReference type="SAM" id="SignalP"/>
    </source>
</evidence>
<feature type="transmembrane region" description="Helical" evidence="1">
    <location>
        <begin position="216"/>
        <end position="235"/>
    </location>
</feature>
<feature type="chain" id="PRO_5003745221" description="PEP-CTERM protein-sorting domain-containing protein" evidence="2">
    <location>
        <begin position="22"/>
        <end position="240"/>
    </location>
</feature>
<gene>
    <name evidence="3" type="ORF">AEST_12050</name>
</gene>
<dbReference type="InterPro" id="IPR013424">
    <property type="entry name" value="Ice-binding_C"/>
</dbReference>
<evidence type="ECO:0008006" key="5">
    <source>
        <dbReference type="Google" id="ProtNLM"/>
    </source>
</evidence>
<feature type="signal peptide" evidence="2">
    <location>
        <begin position="1"/>
        <end position="21"/>
    </location>
</feature>